<feature type="compositionally biased region" description="Basic and acidic residues" evidence="1">
    <location>
        <begin position="213"/>
        <end position="222"/>
    </location>
</feature>
<dbReference type="Gene3D" id="2.60.200.20">
    <property type="match status" value="1"/>
</dbReference>
<name>A0A1H2V4V4_9PROT</name>
<dbReference type="EMBL" id="FNNH01000019">
    <property type="protein sequence ID" value="SDW63327.1"/>
    <property type="molecule type" value="Genomic_DNA"/>
</dbReference>
<dbReference type="InterPro" id="IPR000253">
    <property type="entry name" value="FHA_dom"/>
</dbReference>
<evidence type="ECO:0000313" key="3">
    <source>
        <dbReference type="EMBL" id="SDW63327.1"/>
    </source>
</evidence>
<feature type="compositionally biased region" description="Polar residues" evidence="1">
    <location>
        <begin position="225"/>
        <end position="240"/>
    </location>
</feature>
<gene>
    <name evidence="3" type="ORF">SAMN05421882_101957</name>
</gene>
<evidence type="ECO:0000259" key="2">
    <source>
        <dbReference type="PROSITE" id="PS50006"/>
    </source>
</evidence>
<dbReference type="PROSITE" id="PS50006">
    <property type="entry name" value="FHA_DOMAIN"/>
    <property type="match status" value="1"/>
</dbReference>
<dbReference type="RefSeq" id="WP_074667047.1">
    <property type="nucleotide sequence ID" value="NZ_FNNH01000019.1"/>
</dbReference>
<organism evidence="3 4">
    <name type="scientific">Nitrosomonas communis</name>
    <dbReference type="NCBI Taxonomy" id="44574"/>
    <lineage>
        <taxon>Bacteria</taxon>
        <taxon>Pseudomonadati</taxon>
        <taxon>Pseudomonadota</taxon>
        <taxon>Betaproteobacteria</taxon>
        <taxon>Nitrosomonadales</taxon>
        <taxon>Nitrosomonadaceae</taxon>
        <taxon>Nitrosomonas</taxon>
    </lineage>
</organism>
<dbReference type="InterPro" id="IPR017735">
    <property type="entry name" value="T6SS_FHA"/>
</dbReference>
<feature type="compositionally biased region" description="Polar residues" evidence="1">
    <location>
        <begin position="150"/>
        <end position="161"/>
    </location>
</feature>
<dbReference type="Pfam" id="PF00498">
    <property type="entry name" value="FHA"/>
    <property type="match status" value="1"/>
</dbReference>
<feature type="region of interest" description="Disordered" evidence="1">
    <location>
        <begin position="141"/>
        <end position="161"/>
    </location>
</feature>
<protein>
    <submittedName>
        <fullName evidence="3">FHA domain-containing protein</fullName>
    </submittedName>
</protein>
<dbReference type="Proteomes" id="UP000183454">
    <property type="component" value="Unassembled WGS sequence"/>
</dbReference>
<dbReference type="InterPro" id="IPR046883">
    <property type="entry name" value="T6SS_FHA_C"/>
</dbReference>
<dbReference type="Pfam" id="PF20232">
    <property type="entry name" value="T6SS_FHA_C"/>
    <property type="match status" value="1"/>
</dbReference>
<dbReference type="SMART" id="SM00240">
    <property type="entry name" value="FHA"/>
    <property type="match status" value="1"/>
</dbReference>
<accession>A0A1H2V4V4</accession>
<evidence type="ECO:0000313" key="4">
    <source>
        <dbReference type="Proteomes" id="UP000183454"/>
    </source>
</evidence>
<evidence type="ECO:0000256" key="1">
    <source>
        <dbReference type="SAM" id="MobiDB-lite"/>
    </source>
</evidence>
<feature type="region of interest" description="Disordered" evidence="1">
    <location>
        <begin position="212"/>
        <end position="262"/>
    </location>
</feature>
<dbReference type="NCBIfam" id="TIGR03354">
    <property type="entry name" value="VI_FHA"/>
    <property type="match status" value="1"/>
</dbReference>
<dbReference type="AlphaFoldDB" id="A0A1H2V4V4"/>
<proteinExistence type="predicted"/>
<sequence length="501" mass="55419">MIQIQLITYKGKPPSQPLMAQFDELGGRIGRGEGNHLVLHDPERSISRIHAAISFNAGRYYIRALGRALPVYLNDQPLTNEQDMPIFDGDQIRIGDYVMQVKEGAASESVSGELASPSKNATAQQDFASDSHLMDELLGNPRDRAKEPVSSENSMLNAKSTNDAASSLISKIRSPSNSLPLDFDPFEDLLKDNQLPNTNTTSSGTSEILQPELESKDDHPHIDSIISSDKSLADSPNSPDSVDPMVLMGYSPSDQSLSHPPIPDDVPEIKGSLPSLRMKEEAEKTSTIQNENPVATQPISSHEELLRAFLKGAGVPDLAESIELTPELMSLIGELLRESTQGTLDLLHARTLTKQEMHAEMTMIAPKENNPLKFSPSVEAALDHLLAPKARGFMPPLQAIKDTYDDLRSHQFGFMAGMRAALSGLLEKFNPERLEQRLIQKTLIDSVFPPSRKAKLWSLFTERYSTISQEAQEDFHIVFGKEFLRAYEAQIAKLGKDNKKR</sequence>
<dbReference type="SUPFAM" id="SSF49879">
    <property type="entry name" value="SMAD/FHA domain"/>
    <property type="match status" value="1"/>
</dbReference>
<dbReference type="InterPro" id="IPR008984">
    <property type="entry name" value="SMAD_FHA_dom_sf"/>
</dbReference>
<feature type="domain" description="FHA" evidence="2">
    <location>
        <begin position="27"/>
        <end position="78"/>
    </location>
</feature>
<dbReference type="CDD" id="cd00060">
    <property type="entry name" value="FHA"/>
    <property type="match status" value="1"/>
</dbReference>
<reference evidence="3 4" key="1">
    <citation type="submission" date="2016-10" db="EMBL/GenBank/DDBJ databases">
        <authorList>
            <person name="de Groot N.N."/>
        </authorList>
    </citation>
    <scope>NUCLEOTIDE SEQUENCE [LARGE SCALE GENOMIC DNA]</scope>
    <source>
        <strain evidence="3 4">Nm110</strain>
    </source>
</reference>